<dbReference type="Proteomes" id="UP000016922">
    <property type="component" value="Unassembled WGS sequence"/>
</dbReference>
<dbReference type="EMBL" id="KE145371">
    <property type="protein sequence ID" value="EPE26140.1"/>
    <property type="molecule type" value="Genomic_DNA"/>
</dbReference>
<gene>
    <name evidence="1" type="ORF">GLAREA_02052</name>
</gene>
<proteinExistence type="predicted"/>
<evidence type="ECO:0000313" key="2">
    <source>
        <dbReference type="Proteomes" id="UP000016922"/>
    </source>
</evidence>
<evidence type="ECO:0000313" key="1">
    <source>
        <dbReference type="EMBL" id="EPE26140.1"/>
    </source>
</evidence>
<reference evidence="1 2" key="1">
    <citation type="journal article" date="2013" name="BMC Genomics">
        <title>Genomics-driven discovery of the pneumocandin biosynthetic gene cluster in the fungus Glarea lozoyensis.</title>
        <authorList>
            <person name="Chen L."/>
            <person name="Yue Q."/>
            <person name="Zhang X."/>
            <person name="Xiang M."/>
            <person name="Wang C."/>
            <person name="Li S."/>
            <person name="Che Y."/>
            <person name="Ortiz-Lopez F.J."/>
            <person name="Bills G.F."/>
            <person name="Liu X."/>
            <person name="An Z."/>
        </authorList>
    </citation>
    <scope>NUCLEOTIDE SEQUENCE [LARGE SCALE GENOMIC DNA]</scope>
    <source>
        <strain evidence="2">ATCC 20868 / MF5171</strain>
    </source>
</reference>
<dbReference type="AlphaFoldDB" id="S3CK42"/>
<dbReference type="GeneID" id="19461110"/>
<sequence>MDGSLVAVSPLRPATYTNGFGDFIFGREEKQLLRMFHFQTKKLSVNNHMVIPVFQTSVLERTGAFGFFKLPLEIRRRIYTLLLGPLWSYNVDNDKWNIRIEYCPGRPGNYKQDWENGNHPPLCPPPPNRSFPYNLKCDTGACYAGGDENMFTASRKPSDESNTSSCHEVYLYWLRQMSNVNCLFRKELAQVFWGRTSIRLLDFRSTRRIFFYMEKLLLERPAICSGIKKLILHLSDNEESEMPGKAIDLDKFSHQFGSLSSLVHLEDLDLSISIHEIRVKALCTVEGKYKNLRVIRDLKVSNHFRLTMRIQAIFDAVRPDGYWGYNNRESRRRELENAYQPILRKRILPNSLRVTPLTEEQKYLKARAKEQ</sequence>
<organism evidence="1 2">
    <name type="scientific">Glarea lozoyensis (strain ATCC 20868 / MF5171)</name>
    <dbReference type="NCBI Taxonomy" id="1116229"/>
    <lineage>
        <taxon>Eukaryota</taxon>
        <taxon>Fungi</taxon>
        <taxon>Dikarya</taxon>
        <taxon>Ascomycota</taxon>
        <taxon>Pezizomycotina</taxon>
        <taxon>Leotiomycetes</taxon>
        <taxon>Helotiales</taxon>
        <taxon>Helotiaceae</taxon>
        <taxon>Glarea</taxon>
    </lineage>
</organism>
<accession>S3CK42</accession>
<name>S3CK42_GLAL2</name>
<dbReference type="OrthoDB" id="3558721at2759"/>
<dbReference type="KEGG" id="glz:GLAREA_02052"/>
<dbReference type="RefSeq" id="XP_008087459.1">
    <property type="nucleotide sequence ID" value="XM_008089268.1"/>
</dbReference>
<protein>
    <submittedName>
        <fullName evidence="1">Uncharacterized protein</fullName>
    </submittedName>
</protein>
<keyword evidence="2" id="KW-1185">Reference proteome</keyword>
<dbReference type="HOGENOM" id="CLU_723714_0_0_1"/>